<keyword evidence="1" id="KW-1133">Transmembrane helix</keyword>
<keyword evidence="1" id="KW-0812">Transmembrane</keyword>
<proteinExistence type="predicted"/>
<evidence type="ECO:0008006" key="4">
    <source>
        <dbReference type="Google" id="ProtNLM"/>
    </source>
</evidence>
<dbReference type="Proteomes" id="UP000252698">
    <property type="component" value="Chromosome"/>
</dbReference>
<evidence type="ECO:0000313" key="3">
    <source>
        <dbReference type="Proteomes" id="UP000252698"/>
    </source>
</evidence>
<protein>
    <recommendedName>
        <fullName evidence="4">Integral membrane protein</fullName>
    </recommendedName>
</protein>
<keyword evidence="1" id="KW-0472">Membrane</keyword>
<sequence>MSNSAKIAIGGVVAAVILMPFIGFWLSLLVLIGVPAVAYLLLDPSQRRRLRRITRKEIGR</sequence>
<gene>
    <name evidence="2" type="ORF">C5746_40915</name>
</gene>
<reference evidence="2 3" key="1">
    <citation type="journal article" date="2018" name="Front. Microbiol.">
        <title>Genome Sequencing of Streptomyces atratus SCSIOZH16 and Activation Production of Nocardamine via Metabolic Engineering.</title>
        <authorList>
            <person name="Li Y."/>
            <person name="Zhang C."/>
            <person name="Liu C."/>
            <person name="Ju J."/>
            <person name="Ma J."/>
        </authorList>
    </citation>
    <scope>NUCLEOTIDE SEQUENCE [LARGE SCALE GENOMIC DNA]</scope>
    <source>
        <strain evidence="2 3">SCSIO_ZH16</strain>
    </source>
</reference>
<dbReference type="GeneID" id="95524602"/>
<name>A0A2Z5JP92_STRAR</name>
<evidence type="ECO:0000313" key="2">
    <source>
        <dbReference type="EMBL" id="AXE82183.1"/>
    </source>
</evidence>
<evidence type="ECO:0000256" key="1">
    <source>
        <dbReference type="SAM" id="Phobius"/>
    </source>
</evidence>
<dbReference type="RefSeq" id="WP_114248565.1">
    <property type="nucleotide sequence ID" value="NZ_BMRN01000037.1"/>
</dbReference>
<organism evidence="2 3">
    <name type="scientific">Streptomyces atratus</name>
    <dbReference type="NCBI Taxonomy" id="1893"/>
    <lineage>
        <taxon>Bacteria</taxon>
        <taxon>Bacillati</taxon>
        <taxon>Actinomycetota</taxon>
        <taxon>Actinomycetes</taxon>
        <taxon>Kitasatosporales</taxon>
        <taxon>Streptomycetaceae</taxon>
        <taxon>Streptomyces</taxon>
    </lineage>
</organism>
<feature type="transmembrane region" description="Helical" evidence="1">
    <location>
        <begin position="12"/>
        <end position="42"/>
    </location>
</feature>
<dbReference type="KEGG" id="sata:C5746_40915"/>
<dbReference type="AlphaFoldDB" id="A0A2Z5JP92"/>
<accession>A0A2Z5JP92</accession>
<dbReference type="EMBL" id="CP027306">
    <property type="protein sequence ID" value="AXE82183.1"/>
    <property type="molecule type" value="Genomic_DNA"/>
</dbReference>